<sequence>MNQNRVTAVAEALAALGHDGIAAFDRTEPEYDTLTTLYDEYDDETYVKLLGIVTTTEDFQLNGNAQRFWKKLTEVALDHGELASIQDVEGIMDAFMSASVNARFNSMKRGRLTTLFNSGFPQWFVENHRTVAPVTVWNELAYGLNNERHKKTVVLSMKIFDIAHLIRHGEYLEFPHDIPIPCDLQVERVSRTSGIINTDKTTNILEAWAEVMALTSELLNEHISLLRIDSIVWQAGQIIGKEEPDQSAAREALISHFKSVGIGRSERTRLADELTAAMVE</sequence>
<dbReference type="GO" id="GO:0003906">
    <property type="term" value="F:DNA-(apurinic or apyrimidinic site) endonuclease activity"/>
    <property type="evidence" value="ECO:0007669"/>
    <property type="project" value="InterPro"/>
</dbReference>
<reference evidence="2" key="1">
    <citation type="submission" date="2017-01" db="EMBL/GenBank/DDBJ databases">
        <authorList>
            <person name="Varghese N."/>
            <person name="Submissions S."/>
        </authorList>
    </citation>
    <scope>NUCLEOTIDE SEQUENCE [LARGE SCALE GENOMIC DNA]</scope>
    <source>
        <strain evidence="2">CGMCC 1.7737</strain>
    </source>
</reference>
<proteinExistence type="predicted"/>
<dbReference type="AlphaFoldDB" id="A0A1N7EK91"/>
<dbReference type="GO" id="GO:0016799">
    <property type="term" value="F:hydrolase activity, hydrolyzing N-glycosyl compounds"/>
    <property type="evidence" value="ECO:0007669"/>
    <property type="project" value="InterPro"/>
</dbReference>
<dbReference type="Pfam" id="PF09171">
    <property type="entry name" value="AGOG"/>
    <property type="match status" value="1"/>
</dbReference>
<gene>
    <name evidence="1" type="ORF">SAMN05421858_4318</name>
</gene>
<dbReference type="RefSeq" id="WP_076432506.1">
    <property type="nucleotide sequence ID" value="NZ_FTNO01000006.1"/>
</dbReference>
<dbReference type="Gene3D" id="1.10.340.30">
    <property type="entry name" value="Hypothetical protein, domain 2"/>
    <property type="match status" value="1"/>
</dbReference>
<dbReference type="GO" id="GO:0016829">
    <property type="term" value="F:lyase activity"/>
    <property type="evidence" value="ECO:0007669"/>
    <property type="project" value="UniProtKB-KW"/>
</dbReference>
<evidence type="ECO:0000313" key="1">
    <source>
        <dbReference type="EMBL" id="SIR88375.1"/>
    </source>
</evidence>
<dbReference type="OrthoDB" id="270176at2157"/>
<dbReference type="EMBL" id="FTNO01000006">
    <property type="protein sequence ID" value="SIR88375.1"/>
    <property type="molecule type" value="Genomic_DNA"/>
</dbReference>
<dbReference type="InterPro" id="IPR011257">
    <property type="entry name" value="DNA_glycosylase"/>
</dbReference>
<dbReference type="SUPFAM" id="SSF48150">
    <property type="entry name" value="DNA-glycosylase"/>
    <property type="match status" value="1"/>
</dbReference>
<keyword evidence="2" id="KW-1185">Reference proteome</keyword>
<dbReference type="GO" id="GO:0006281">
    <property type="term" value="P:DNA repair"/>
    <property type="evidence" value="ECO:0007669"/>
    <property type="project" value="InterPro"/>
</dbReference>
<name>A0A1N7EK91_9EURY</name>
<organism evidence="1 2">
    <name type="scientific">Haladaptatus litoreus</name>
    <dbReference type="NCBI Taxonomy" id="553468"/>
    <lineage>
        <taxon>Archaea</taxon>
        <taxon>Methanobacteriati</taxon>
        <taxon>Methanobacteriota</taxon>
        <taxon>Stenosarchaea group</taxon>
        <taxon>Halobacteria</taxon>
        <taxon>Halobacteriales</taxon>
        <taxon>Haladaptataceae</taxon>
        <taxon>Haladaptatus</taxon>
    </lineage>
</organism>
<accession>A0A1N7EK91</accession>
<dbReference type="Proteomes" id="UP000186914">
    <property type="component" value="Unassembled WGS sequence"/>
</dbReference>
<dbReference type="InterPro" id="IPR015254">
    <property type="entry name" value="AGOG-like"/>
</dbReference>
<dbReference type="InterPro" id="IPR023170">
    <property type="entry name" value="HhH_base_excis_C"/>
</dbReference>
<protein>
    <submittedName>
        <fullName evidence="1">N-glycosylase/DNA lyase</fullName>
    </submittedName>
</protein>
<dbReference type="Gene3D" id="1.10.1670.10">
    <property type="entry name" value="Helix-hairpin-Helix base-excision DNA repair enzymes (C-terminal)"/>
    <property type="match status" value="1"/>
</dbReference>
<evidence type="ECO:0000313" key="2">
    <source>
        <dbReference type="Proteomes" id="UP000186914"/>
    </source>
</evidence>
<keyword evidence="1" id="KW-0456">Lyase</keyword>